<accession>A0AAF0E9W7</accession>
<evidence type="ECO:0000256" key="4">
    <source>
        <dbReference type="ARBA" id="ARBA00023128"/>
    </source>
</evidence>
<feature type="region of interest" description="Disordered" evidence="6">
    <location>
        <begin position="123"/>
        <end position="186"/>
    </location>
</feature>
<evidence type="ECO:0000256" key="6">
    <source>
        <dbReference type="SAM" id="MobiDB-lite"/>
    </source>
</evidence>
<evidence type="ECO:0000256" key="3">
    <source>
        <dbReference type="ARBA" id="ARBA00022989"/>
    </source>
</evidence>
<evidence type="ECO:0000256" key="7">
    <source>
        <dbReference type="SAM" id="Phobius"/>
    </source>
</evidence>
<keyword evidence="2 7" id="KW-0812">Transmembrane</keyword>
<dbReference type="PROSITE" id="PS51503">
    <property type="entry name" value="HIG1"/>
    <property type="match status" value="1"/>
</dbReference>
<feature type="compositionally biased region" description="Basic and acidic residues" evidence="6">
    <location>
        <begin position="125"/>
        <end position="145"/>
    </location>
</feature>
<keyword evidence="4" id="KW-0496">Mitochondrion</keyword>
<evidence type="ECO:0000256" key="5">
    <source>
        <dbReference type="ARBA" id="ARBA00023136"/>
    </source>
</evidence>
<dbReference type="PANTHER" id="PTHR12297:SF3">
    <property type="entry name" value="HIG1 DOMAIN FAMILY MEMBER 1A"/>
    <property type="match status" value="1"/>
</dbReference>
<protein>
    <submittedName>
        <fullName evidence="9">Respiratory supercomplex factor 1, mitochondrial</fullName>
    </submittedName>
</protein>
<evidence type="ECO:0000256" key="2">
    <source>
        <dbReference type="ARBA" id="ARBA00022692"/>
    </source>
</evidence>
<dbReference type="InterPro" id="IPR007667">
    <property type="entry name" value="Hypoxia_induced_domain"/>
</dbReference>
<feature type="compositionally biased region" description="Low complexity" evidence="6">
    <location>
        <begin position="146"/>
        <end position="164"/>
    </location>
</feature>
<dbReference type="AlphaFoldDB" id="A0AAF0E9W7"/>
<evidence type="ECO:0000256" key="1">
    <source>
        <dbReference type="ARBA" id="ARBA00004325"/>
    </source>
</evidence>
<evidence type="ECO:0000313" key="9">
    <source>
        <dbReference type="EMBL" id="WFD21675.1"/>
    </source>
</evidence>
<dbReference type="InterPro" id="IPR050355">
    <property type="entry name" value="RCF1"/>
</dbReference>
<organism evidence="9 10">
    <name type="scientific">Malassezia equina</name>
    <dbReference type="NCBI Taxonomy" id="1381935"/>
    <lineage>
        <taxon>Eukaryota</taxon>
        <taxon>Fungi</taxon>
        <taxon>Dikarya</taxon>
        <taxon>Basidiomycota</taxon>
        <taxon>Ustilaginomycotina</taxon>
        <taxon>Malasseziomycetes</taxon>
        <taxon>Malasseziales</taxon>
        <taxon>Malasseziaceae</taxon>
        <taxon>Malassezia</taxon>
    </lineage>
</organism>
<reference evidence="9" key="1">
    <citation type="submission" date="2023-03" db="EMBL/GenBank/DDBJ databases">
        <title>Mating type loci evolution in Malassezia.</title>
        <authorList>
            <person name="Coelho M.A."/>
        </authorList>
    </citation>
    <scope>NUCLEOTIDE SEQUENCE</scope>
    <source>
        <strain evidence="9">CBS 12830</strain>
    </source>
</reference>
<dbReference type="Pfam" id="PF04588">
    <property type="entry name" value="HIG_1_N"/>
    <property type="match status" value="1"/>
</dbReference>
<dbReference type="PANTHER" id="PTHR12297">
    <property type="entry name" value="HYPOXIA-INDUCBILE GENE 1 HIG1 -RELATED"/>
    <property type="match status" value="1"/>
</dbReference>
<feature type="compositionally biased region" description="Basic and acidic residues" evidence="6">
    <location>
        <begin position="177"/>
        <end position="186"/>
    </location>
</feature>
<keyword evidence="5 7" id="KW-0472">Membrane</keyword>
<gene>
    <name evidence="9" type="primary">RCF1</name>
    <name evidence="9" type="ORF">MEQU1_000328</name>
</gene>
<dbReference type="EMBL" id="CP119900">
    <property type="protein sequence ID" value="WFD21675.1"/>
    <property type="molecule type" value="Genomic_DNA"/>
</dbReference>
<dbReference type="GO" id="GO:0031966">
    <property type="term" value="C:mitochondrial membrane"/>
    <property type="evidence" value="ECO:0007669"/>
    <property type="project" value="UniProtKB-SubCell"/>
</dbReference>
<dbReference type="Proteomes" id="UP001214415">
    <property type="component" value="Chromosome 1"/>
</dbReference>
<name>A0AAF0E9W7_9BASI</name>
<keyword evidence="10" id="KW-1185">Reference proteome</keyword>
<feature type="domain" description="HIG1" evidence="8">
    <location>
        <begin position="1"/>
        <end position="88"/>
    </location>
</feature>
<comment type="subcellular location">
    <subcellularLocation>
        <location evidence="1">Mitochondrion membrane</location>
    </subcellularLocation>
</comment>
<evidence type="ECO:0000313" key="10">
    <source>
        <dbReference type="Proteomes" id="UP001214415"/>
    </source>
</evidence>
<proteinExistence type="predicted"/>
<evidence type="ECO:0000259" key="8">
    <source>
        <dbReference type="PROSITE" id="PS51503"/>
    </source>
</evidence>
<dbReference type="GO" id="GO:0097250">
    <property type="term" value="P:mitochondrial respirasome assembly"/>
    <property type="evidence" value="ECO:0007669"/>
    <property type="project" value="TreeGrafter"/>
</dbReference>
<feature type="transmembrane region" description="Helical" evidence="7">
    <location>
        <begin position="56"/>
        <end position="77"/>
    </location>
</feature>
<feature type="region of interest" description="Disordered" evidence="6">
    <location>
        <begin position="82"/>
        <end position="110"/>
    </location>
</feature>
<keyword evidence="3 7" id="KW-1133">Transmembrane helix</keyword>
<dbReference type="Gene3D" id="6.10.140.1320">
    <property type="match status" value="1"/>
</dbReference>
<feature type="transmembrane region" description="Helical" evidence="7">
    <location>
        <begin position="25"/>
        <end position="44"/>
    </location>
</feature>
<sequence>MGDYGGLFEESGVDKLYRRLREDPLTPIGALLTTAALTYASIQLRRGSRQKFQSALRWRVAFQTLTVGTAALSLLYLKPPGSRIPPPGPDGKPQKLEPWNPETLERRAHESEAEWRARFAAAQSRDAREEEALRRMVDEALRQREAAAATPAAPATTPEAPSAPTEEEAPRTMPRIGQDKRAWTFH</sequence>